<evidence type="ECO:0000256" key="2">
    <source>
        <dbReference type="SAM" id="Coils"/>
    </source>
</evidence>
<dbReference type="OMA" id="KRFCDQA"/>
<dbReference type="KEGG" id="yli:2908587"/>
<dbReference type="PANTHER" id="PTHR13452:SF10">
    <property type="entry name" value="THUMP DOMAIN-CONTAINING PROTEIN 1"/>
    <property type="match status" value="1"/>
</dbReference>
<accession>A0A1D8NNS6</accession>
<dbReference type="VEuPathDB" id="FungiDB:YALI0_F16137g"/>
<evidence type="ECO:0000313" key="7">
    <source>
        <dbReference type="Proteomes" id="UP000256601"/>
    </source>
</evidence>
<evidence type="ECO:0000313" key="5">
    <source>
        <dbReference type="EMBL" id="RDW24543.1"/>
    </source>
</evidence>
<evidence type="ECO:0000313" key="6">
    <source>
        <dbReference type="Proteomes" id="UP000182444"/>
    </source>
</evidence>
<dbReference type="EMBL" id="CP017558">
    <property type="protein sequence ID" value="AOW07258.1"/>
    <property type="molecule type" value="Genomic_DNA"/>
</dbReference>
<evidence type="ECO:0000256" key="1">
    <source>
        <dbReference type="PROSITE-ProRule" id="PRU00529"/>
    </source>
</evidence>
<dbReference type="Pfam" id="PF02926">
    <property type="entry name" value="THUMP"/>
    <property type="match status" value="1"/>
</dbReference>
<evidence type="ECO:0000259" key="3">
    <source>
        <dbReference type="PROSITE" id="PS51165"/>
    </source>
</evidence>
<dbReference type="GO" id="GO:0003723">
    <property type="term" value="F:RNA binding"/>
    <property type="evidence" value="ECO:0007669"/>
    <property type="project" value="UniProtKB-UniRule"/>
</dbReference>
<proteinExistence type="predicted"/>
<dbReference type="GeneID" id="2908587"/>
<dbReference type="FunFam" id="3.30.2300.10:FF:000001">
    <property type="entry name" value="THUMP domain-containing protein 1"/>
    <property type="match status" value="1"/>
</dbReference>
<dbReference type="CDD" id="cd11717">
    <property type="entry name" value="THUMP_THUMPD1_like"/>
    <property type="match status" value="1"/>
</dbReference>
<sequence length="372" mass="42104">MGKRSGSGDANKRNKKARYLPGAIKNVEPRYQGVYVSYTRGKENMAKNEVRLMMNEWCDKLYGTTVVENDEEGDDIEDVDDIDKAMAAEVAAMKDTKKDLITPLPLGCECMLFVRTRKPVVPVDFVKAICQGVKDTGKKSTRFVQRMTPVTLTCSASKPELEKLCDIVLGPHFHLKEGQKPLKYAIRPTMRNFDGMNRDEVIQSVASRVGQDHGHSVDLKNYDKLILVDCFKASIGMSVVGNVEEYEGLARFNIEQLWERHNEAETGTSRVNKTDQTVKDIEDEAEKAVLKEEIQKEADETEAKAEKALKELDELKKGNKDLEEDKNKTSIQVDELEKDAEKKVLEGEVDEVIDEAKKVREDVRDLRKEVSE</sequence>
<keyword evidence="2" id="KW-0175">Coiled coil</keyword>
<dbReference type="Proteomes" id="UP000256601">
    <property type="component" value="Unassembled WGS sequence"/>
</dbReference>
<dbReference type="PANTHER" id="PTHR13452">
    <property type="entry name" value="THUMP DOMAIN CONTAINING PROTEIN 1-RELATED"/>
    <property type="match status" value="1"/>
</dbReference>
<dbReference type="EMBL" id="KZ859030">
    <property type="protein sequence ID" value="RDW24543.1"/>
    <property type="molecule type" value="Genomic_DNA"/>
</dbReference>
<dbReference type="GO" id="GO:0006400">
    <property type="term" value="P:tRNA modification"/>
    <property type="evidence" value="ECO:0007669"/>
    <property type="project" value="InterPro"/>
</dbReference>
<dbReference type="SMART" id="SM00981">
    <property type="entry name" value="THUMP"/>
    <property type="match status" value="1"/>
</dbReference>
<evidence type="ECO:0000313" key="4">
    <source>
        <dbReference type="EMBL" id="AOW07258.1"/>
    </source>
</evidence>
<dbReference type="InterPro" id="IPR040183">
    <property type="entry name" value="THUMPD1-like"/>
</dbReference>
<name>A0A1D8NNS6_YARLL</name>
<reference evidence="5 7" key="2">
    <citation type="submission" date="2018-07" db="EMBL/GenBank/DDBJ databases">
        <title>Draft Genome Assemblies for Five Robust Yarrowia lipolytica Strains Exhibiting High Lipid Production and Pentose Sugar Utilization and Sugar Alcohol Secretion from Undetoxified Lignocellulosic Biomass Hydrolysates.</title>
        <authorList>
            <consortium name="DOE Joint Genome Institute"/>
            <person name="Walker C."/>
            <person name="Ryu S."/>
            <person name="Na H."/>
            <person name="Zane M."/>
            <person name="LaButti K."/>
            <person name="Lipzen A."/>
            <person name="Haridas S."/>
            <person name="Barry K."/>
            <person name="Grigoriev I.V."/>
            <person name="Quarterman J."/>
            <person name="Slininger P."/>
            <person name="Dien B."/>
            <person name="Trinh C.T."/>
        </authorList>
    </citation>
    <scope>NUCLEOTIDE SEQUENCE [LARGE SCALE GENOMIC DNA]</scope>
    <source>
        <strain evidence="5 7">YB392</strain>
    </source>
</reference>
<dbReference type="SUPFAM" id="SSF143437">
    <property type="entry name" value="THUMP domain-like"/>
    <property type="match status" value="1"/>
</dbReference>
<dbReference type="Proteomes" id="UP000182444">
    <property type="component" value="Chromosome 1F"/>
</dbReference>
<keyword evidence="1" id="KW-0694">RNA-binding</keyword>
<dbReference type="InterPro" id="IPR004114">
    <property type="entry name" value="THUMP_dom"/>
</dbReference>
<dbReference type="AlphaFoldDB" id="A0A1D8NNS6"/>
<gene>
    <name evidence="5" type="ORF">B0I71DRAFT_134139</name>
    <name evidence="4" type="ORF">YALI1_F21612g</name>
</gene>
<dbReference type="PROSITE" id="PS51165">
    <property type="entry name" value="THUMP"/>
    <property type="match status" value="1"/>
</dbReference>
<feature type="coiled-coil region" evidence="2">
    <location>
        <begin position="271"/>
        <end position="369"/>
    </location>
</feature>
<feature type="domain" description="THUMP" evidence="3">
    <location>
        <begin position="132"/>
        <end position="241"/>
    </location>
</feature>
<dbReference type="Gene3D" id="3.30.2300.10">
    <property type="entry name" value="THUMP superfamily"/>
    <property type="match status" value="1"/>
</dbReference>
<protein>
    <recommendedName>
        <fullName evidence="3">THUMP domain-containing protein</fullName>
    </recommendedName>
</protein>
<reference evidence="4 6" key="1">
    <citation type="journal article" date="2016" name="PLoS ONE">
        <title>Sequence Assembly of Yarrowia lipolytica Strain W29/CLIB89 Shows Transposable Element Diversity.</title>
        <authorList>
            <person name="Magnan C."/>
            <person name="Yu J."/>
            <person name="Chang I."/>
            <person name="Jahn E."/>
            <person name="Kanomata Y."/>
            <person name="Wu J."/>
            <person name="Zeller M."/>
            <person name="Oakes M."/>
            <person name="Baldi P."/>
            <person name="Sandmeyer S."/>
        </authorList>
    </citation>
    <scope>NUCLEOTIDE SEQUENCE [LARGE SCALE GENOMIC DNA]</scope>
    <source>
        <strain evidence="4">CLIB89</strain>
        <strain evidence="6">CLIB89(W29)</strain>
    </source>
</reference>
<dbReference type="eggNOG" id="KOG3943">
    <property type="taxonomic scope" value="Eukaryota"/>
</dbReference>
<dbReference type="VEuPathDB" id="FungiDB:YALI1_F21612g"/>
<organism evidence="4 6">
    <name type="scientific">Yarrowia lipolytica</name>
    <name type="common">Candida lipolytica</name>
    <dbReference type="NCBI Taxonomy" id="4952"/>
    <lineage>
        <taxon>Eukaryota</taxon>
        <taxon>Fungi</taxon>
        <taxon>Dikarya</taxon>
        <taxon>Ascomycota</taxon>
        <taxon>Saccharomycotina</taxon>
        <taxon>Dipodascomycetes</taxon>
        <taxon>Dipodascales</taxon>
        <taxon>Dipodascales incertae sedis</taxon>
        <taxon>Yarrowia</taxon>
    </lineage>
</organism>